<evidence type="ECO:0000313" key="2">
    <source>
        <dbReference type="Proteomes" id="UP001054945"/>
    </source>
</evidence>
<feature type="non-terminal residue" evidence="1">
    <location>
        <position position="126"/>
    </location>
</feature>
<keyword evidence="2" id="KW-1185">Reference proteome</keyword>
<comment type="caution">
    <text evidence="1">The sequence shown here is derived from an EMBL/GenBank/DDBJ whole genome shotgun (WGS) entry which is preliminary data.</text>
</comment>
<name>A0AAV4QEN9_CAEEX</name>
<dbReference type="AlphaFoldDB" id="A0AAV4QEN9"/>
<gene>
    <name evidence="1" type="ORF">CEXT_41251</name>
</gene>
<dbReference type="Proteomes" id="UP001054945">
    <property type="component" value="Unassembled WGS sequence"/>
</dbReference>
<evidence type="ECO:0000313" key="1">
    <source>
        <dbReference type="EMBL" id="GIY06500.1"/>
    </source>
</evidence>
<organism evidence="1 2">
    <name type="scientific">Caerostris extrusa</name>
    <name type="common">Bark spider</name>
    <name type="synonym">Caerostris bankana</name>
    <dbReference type="NCBI Taxonomy" id="172846"/>
    <lineage>
        <taxon>Eukaryota</taxon>
        <taxon>Metazoa</taxon>
        <taxon>Ecdysozoa</taxon>
        <taxon>Arthropoda</taxon>
        <taxon>Chelicerata</taxon>
        <taxon>Arachnida</taxon>
        <taxon>Araneae</taxon>
        <taxon>Araneomorphae</taxon>
        <taxon>Entelegynae</taxon>
        <taxon>Araneoidea</taxon>
        <taxon>Araneidae</taxon>
        <taxon>Caerostris</taxon>
    </lineage>
</organism>
<proteinExistence type="predicted"/>
<sequence>MGYRKKTANVLLRELHDFLTIQHPKMHNSEAEPIVDMMYDADVLSNSEAEAEDNWNHVAGVEIFKKNGTLPYLYLPRCSSNETECYSQSFTVGLKTLEQIYGNTTFTVVTVHFKCLHLSLADDEFE</sequence>
<accession>A0AAV4QEN9</accession>
<dbReference type="EMBL" id="BPLR01005967">
    <property type="protein sequence ID" value="GIY06500.1"/>
    <property type="molecule type" value="Genomic_DNA"/>
</dbReference>
<protein>
    <submittedName>
        <fullName evidence="1">Uncharacterized protein</fullName>
    </submittedName>
</protein>
<reference evidence="1 2" key="1">
    <citation type="submission" date="2021-06" db="EMBL/GenBank/DDBJ databases">
        <title>Caerostris extrusa draft genome.</title>
        <authorList>
            <person name="Kono N."/>
            <person name="Arakawa K."/>
        </authorList>
    </citation>
    <scope>NUCLEOTIDE SEQUENCE [LARGE SCALE GENOMIC DNA]</scope>
</reference>